<gene>
    <name evidence="4" type="ORF">QEG23_000494</name>
</gene>
<sequence length="325" mass="34509">MMSPQRPLNSGFDRTSSAADVVRGIDLRGKLAIITGGHGGLGLETTRALASAGADVLVLARNPTAARATLADVPGVEVDMLDLADQASVRACAERFVASGRRADIVICNAAVMANDESRVGNGWESQFGTNHLGHFALVNLLWPAIARGARIVSLSSMGHHYSPMRWTDLQFETGYDKWLAYGQSKTAIALFALHLDVLGHTAGVRSYSVHPGKIHTALQRHMALEEMQALGWLDAEGRLIDPSFKTSAQGAATTVWAATSSLLDGIGGVYCEDCDVAWEEDLPVPSEGGVRPYAVDAAQAERLWRLSAELTGINAFAGVTSGAE</sequence>
<name>A0AAI9BYV5_STEMA</name>
<evidence type="ECO:0000313" key="4">
    <source>
        <dbReference type="EMBL" id="EKT4091021.1"/>
    </source>
</evidence>
<organism evidence="4 5">
    <name type="scientific">Stenotrophomonas maltophilia</name>
    <name type="common">Pseudomonas maltophilia</name>
    <name type="synonym">Xanthomonas maltophilia</name>
    <dbReference type="NCBI Taxonomy" id="40324"/>
    <lineage>
        <taxon>Bacteria</taxon>
        <taxon>Pseudomonadati</taxon>
        <taxon>Pseudomonadota</taxon>
        <taxon>Gammaproteobacteria</taxon>
        <taxon>Lysobacterales</taxon>
        <taxon>Lysobacteraceae</taxon>
        <taxon>Stenotrophomonas</taxon>
        <taxon>Stenotrophomonas maltophilia group</taxon>
    </lineage>
</organism>
<dbReference type="AlphaFoldDB" id="A0AAI9BYV5"/>
<dbReference type="Pfam" id="PF00106">
    <property type="entry name" value="adh_short"/>
    <property type="match status" value="1"/>
</dbReference>
<evidence type="ECO:0000256" key="2">
    <source>
        <dbReference type="ARBA" id="ARBA00023002"/>
    </source>
</evidence>
<accession>A0AAI9BYV5</accession>
<dbReference type="PRINTS" id="PR00081">
    <property type="entry name" value="GDHRDH"/>
</dbReference>
<dbReference type="PANTHER" id="PTHR24320">
    <property type="entry name" value="RETINOL DEHYDROGENASE"/>
    <property type="match status" value="1"/>
</dbReference>
<reference evidence="4" key="1">
    <citation type="submission" date="2022-07" db="EMBL/GenBank/DDBJ databases">
        <authorList>
            <consortium name="DAFM: The Division of Animal and Food Microbiology"/>
        </authorList>
    </citation>
    <scope>NUCLEOTIDE SEQUENCE</scope>
    <source>
        <strain evidence="4">19MO01SH01-2</strain>
    </source>
</reference>
<comment type="caution">
    <text evidence="4">The sequence shown here is derived from an EMBL/GenBank/DDBJ whole genome shotgun (WGS) entry which is preliminary data.</text>
</comment>
<comment type="similarity">
    <text evidence="1">Belongs to the short-chain dehydrogenases/reductases (SDR) family.</text>
</comment>
<dbReference type="GO" id="GO:0016491">
    <property type="term" value="F:oxidoreductase activity"/>
    <property type="evidence" value="ECO:0007669"/>
    <property type="project" value="UniProtKB-KW"/>
</dbReference>
<dbReference type="Gene3D" id="3.40.50.720">
    <property type="entry name" value="NAD(P)-binding Rossmann-like Domain"/>
    <property type="match status" value="1"/>
</dbReference>
<dbReference type="EMBL" id="ABLOJW010000002">
    <property type="protein sequence ID" value="EKT4091021.1"/>
    <property type="molecule type" value="Genomic_DNA"/>
</dbReference>
<dbReference type="SUPFAM" id="SSF51735">
    <property type="entry name" value="NAD(P)-binding Rossmann-fold domains"/>
    <property type="match status" value="1"/>
</dbReference>
<dbReference type="FunFam" id="3.40.50.720:FF:000594">
    <property type="entry name" value="Short-chain oxidoreductase"/>
    <property type="match status" value="1"/>
</dbReference>
<evidence type="ECO:0000256" key="3">
    <source>
        <dbReference type="ARBA" id="ARBA00071493"/>
    </source>
</evidence>
<evidence type="ECO:0000313" key="5">
    <source>
        <dbReference type="Proteomes" id="UP001218208"/>
    </source>
</evidence>
<evidence type="ECO:0000256" key="1">
    <source>
        <dbReference type="ARBA" id="ARBA00006484"/>
    </source>
</evidence>
<protein>
    <recommendedName>
        <fullName evidence="3">Probable oxidoreductase</fullName>
    </recommendedName>
</protein>
<dbReference type="Proteomes" id="UP001218208">
    <property type="component" value="Unassembled WGS sequence"/>
</dbReference>
<dbReference type="InterPro" id="IPR036291">
    <property type="entry name" value="NAD(P)-bd_dom_sf"/>
</dbReference>
<proteinExistence type="inferred from homology"/>
<keyword evidence="2" id="KW-0560">Oxidoreductase</keyword>
<dbReference type="InterPro" id="IPR002347">
    <property type="entry name" value="SDR_fam"/>
</dbReference>
<dbReference type="PANTHER" id="PTHR24320:SF148">
    <property type="entry name" value="NAD(P)-BINDING ROSSMANN-FOLD SUPERFAMILY PROTEIN"/>
    <property type="match status" value="1"/>
</dbReference>
<dbReference type="NCBIfam" id="NF004845">
    <property type="entry name" value="PRK06196.1"/>
    <property type="match status" value="1"/>
</dbReference>